<evidence type="ECO:0000313" key="12">
    <source>
        <dbReference type="Proteomes" id="UP001500449"/>
    </source>
</evidence>
<dbReference type="Proteomes" id="UP001500449">
    <property type="component" value="Unassembled WGS sequence"/>
</dbReference>
<evidence type="ECO:0000256" key="5">
    <source>
        <dbReference type="ARBA" id="ARBA00023002"/>
    </source>
</evidence>
<dbReference type="Gene3D" id="2.40.110.10">
    <property type="entry name" value="Butyryl-CoA Dehydrogenase, subunit A, domain 2"/>
    <property type="match status" value="1"/>
</dbReference>
<evidence type="ECO:0000259" key="8">
    <source>
        <dbReference type="Pfam" id="PF00441"/>
    </source>
</evidence>
<proteinExistence type="inferred from homology"/>
<feature type="domain" description="Acyl-CoA oxidase/dehydrogenase middle" evidence="9">
    <location>
        <begin position="149"/>
        <end position="244"/>
    </location>
</feature>
<dbReference type="RefSeq" id="WP_344412280.1">
    <property type="nucleotide sequence ID" value="NZ_BAAAQK010000003.1"/>
</dbReference>
<accession>A0ABN2MN56</accession>
<feature type="region of interest" description="Disordered" evidence="7">
    <location>
        <begin position="1"/>
        <end position="23"/>
    </location>
</feature>
<evidence type="ECO:0000256" key="6">
    <source>
        <dbReference type="RuleBase" id="RU362125"/>
    </source>
</evidence>
<protein>
    <submittedName>
        <fullName evidence="11">Acyl-CoA dehydrogenase family protein</fullName>
    </submittedName>
</protein>
<dbReference type="SUPFAM" id="SSF47203">
    <property type="entry name" value="Acyl-CoA dehydrogenase C-terminal domain-like"/>
    <property type="match status" value="1"/>
</dbReference>
<feature type="domain" description="Acyl-CoA dehydrogenase/oxidase N-terminal" evidence="10">
    <location>
        <begin position="36"/>
        <end position="144"/>
    </location>
</feature>
<dbReference type="PANTHER" id="PTHR43292">
    <property type="entry name" value="ACYL-COA DEHYDROGENASE"/>
    <property type="match status" value="1"/>
</dbReference>
<dbReference type="Gene3D" id="1.20.140.10">
    <property type="entry name" value="Butyryl-CoA Dehydrogenase, subunit A, domain 3"/>
    <property type="match status" value="1"/>
</dbReference>
<dbReference type="Pfam" id="PF02770">
    <property type="entry name" value="Acyl-CoA_dh_M"/>
    <property type="match status" value="1"/>
</dbReference>
<dbReference type="InterPro" id="IPR046373">
    <property type="entry name" value="Acyl-CoA_Oxase/DH_mid-dom_sf"/>
</dbReference>
<keyword evidence="4 6" id="KW-0274">FAD</keyword>
<dbReference type="Gene3D" id="1.10.540.10">
    <property type="entry name" value="Acyl-CoA dehydrogenase/oxidase, N-terminal domain"/>
    <property type="match status" value="1"/>
</dbReference>
<evidence type="ECO:0000313" key="11">
    <source>
        <dbReference type="EMBL" id="GAA1831719.1"/>
    </source>
</evidence>
<evidence type="ECO:0000256" key="1">
    <source>
        <dbReference type="ARBA" id="ARBA00001974"/>
    </source>
</evidence>
<dbReference type="Pfam" id="PF00441">
    <property type="entry name" value="Acyl-CoA_dh_1"/>
    <property type="match status" value="1"/>
</dbReference>
<keyword evidence="12" id="KW-1185">Reference proteome</keyword>
<dbReference type="InterPro" id="IPR009075">
    <property type="entry name" value="AcylCo_DH/oxidase_C"/>
</dbReference>
<evidence type="ECO:0000259" key="10">
    <source>
        <dbReference type="Pfam" id="PF02771"/>
    </source>
</evidence>
<dbReference type="PANTHER" id="PTHR43292:SF4">
    <property type="entry name" value="ACYL-COA DEHYDROGENASE FADE34"/>
    <property type="match status" value="1"/>
</dbReference>
<feature type="domain" description="Acyl-CoA dehydrogenase/oxidase C-terminal" evidence="8">
    <location>
        <begin position="257"/>
        <end position="400"/>
    </location>
</feature>
<organism evidence="11 12">
    <name type="scientific">Pseudonocardia ailaonensis</name>
    <dbReference type="NCBI Taxonomy" id="367279"/>
    <lineage>
        <taxon>Bacteria</taxon>
        <taxon>Bacillati</taxon>
        <taxon>Actinomycetota</taxon>
        <taxon>Actinomycetes</taxon>
        <taxon>Pseudonocardiales</taxon>
        <taxon>Pseudonocardiaceae</taxon>
        <taxon>Pseudonocardia</taxon>
    </lineage>
</organism>
<keyword evidence="5 6" id="KW-0560">Oxidoreductase</keyword>
<dbReference type="EMBL" id="BAAAQK010000003">
    <property type="protein sequence ID" value="GAA1831719.1"/>
    <property type="molecule type" value="Genomic_DNA"/>
</dbReference>
<evidence type="ECO:0000259" key="9">
    <source>
        <dbReference type="Pfam" id="PF02770"/>
    </source>
</evidence>
<dbReference type="Pfam" id="PF02771">
    <property type="entry name" value="Acyl-CoA_dh_N"/>
    <property type="match status" value="1"/>
</dbReference>
<dbReference type="InterPro" id="IPR036250">
    <property type="entry name" value="AcylCo_DH-like_C"/>
</dbReference>
<keyword evidence="3 6" id="KW-0285">Flavoprotein</keyword>
<comment type="caution">
    <text evidence="11">The sequence shown here is derived from an EMBL/GenBank/DDBJ whole genome shotgun (WGS) entry which is preliminary data.</text>
</comment>
<gene>
    <name evidence="11" type="ORF">GCM10009836_07130</name>
</gene>
<evidence type="ECO:0000256" key="4">
    <source>
        <dbReference type="ARBA" id="ARBA00022827"/>
    </source>
</evidence>
<name>A0ABN2MN56_9PSEU</name>
<dbReference type="InterPro" id="IPR009100">
    <property type="entry name" value="AcylCoA_DH/oxidase_NM_dom_sf"/>
</dbReference>
<evidence type="ECO:0000256" key="3">
    <source>
        <dbReference type="ARBA" id="ARBA00022630"/>
    </source>
</evidence>
<evidence type="ECO:0000256" key="7">
    <source>
        <dbReference type="SAM" id="MobiDB-lite"/>
    </source>
</evidence>
<dbReference type="InterPro" id="IPR037069">
    <property type="entry name" value="AcylCoA_DH/ox_N_sf"/>
</dbReference>
<sequence length="403" mass="43517">MTDSATATTAGSTPPPPRLPGLVPAPVDLPGRVAGLRAEVRSFVADELAAGAWTPREDTWLSGWDERFSTELGKRGWLGMTVPTEYGGHGRGALERYVVTEELLAAGAPVAAHWVADRQIGPSLLRFGTEEQRQAFLPGIARGEIYFGIGMSEPDSGSDLASVRSRADRVDGGWELTGTKVWTSGAHHAHAFFALVRTSPKDDTDRHAGLSQLIVELDRPGITIRPIPLLTGAHHFNEVVFDKVFVPDTRVLGEIGQGWHQVTSELAFERSGPERYLSTFPLLVALLREISAQDLDAGRRRDLGGLVARYWTLRRLSLSIAGALEAGEAPELSAAVVKDLGTRFENEVIDAARLLWSVPPDPRAEAGYARLLADAVLHAPGFTLRGGTNEILRGIVARGLGLR</sequence>
<comment type="cofactor">
    <cofactor evidence="1 6">
        <name>FAD</name>
        <dbReference type="ChEBI" id="CHEBI:57692"/>
    </cofactor>
</comment>
<reference evidence="11 12" key="1">
    <citation type="journal article" date="2019" name="Int. J. Syst. Evol. Microbiol.">
        <title>The Global Catalogue of Microorganisms (GCM) 10K type strain sequencing project: providing services to taxonomists for standard genome sequencing and annotation.</title>
        <authorList>
            <consortium name="The Broad Institute Genomics Platform"/>
            <consortium name="The Broad Institute Genome Sequencing Center for Infectious Disease"/>
            <person name="Wu L."/>
            <person name="Ma J."/>
        </authorList>
    </citation>
    <scope>NUCLEOTIDE SEQUENCE [LARGE SCALE GENOMIC DNA]</scope>
    <source>
        <strain evidence="11 12">JCM 16009</strain>
    </source>
</reference>
<dbReference type="SUPFAM" id="SSF56645">
    <property type="entry name" value="Acyl-CoA dehydrogenase NM domain-like"/>
    <property type="match status" value="1"/>
</dbReference>
<dbReference type="InterPro" id="IPR013786">
    <property type="entry name" value="AcylCoA_DH/ox_N"/>
</dbReference>
<evidence type="ECO:0000256" key="2">
    <source>
        <dbReference type="ARBA" id="ARBA00009347"/>
    </source>
</evidence>
<dbReference type="InterPro" id="IPR006089">
    <property type="entry name" value="Acyl-CoA_DH_CS"/>
</dbReference>
<dbReference type="InterPro" id="IPR006091">
    <property type="entry name" value="Acyl-CoA_Oxase/DH_mid-dom"/>
</dbReference>
<dbReference type="InterPro" id="IPR052161">
    <property type="entry name" value="Mycobact_Acyl-CoA_DH"/>
</dbReference>
<dbReference type="PROSITE" id="PS00072">
    <property type="entry name" value="ACYL_COA_DH_1"/>
    <property type="match status" value="1"/>
</dbReference>
<feature type="compositionally biased region" description="Low complexity" evidence="7">
    <location>
        <begin position="1"/>
        <end position="12"/>
    </location>
</feature>
<comment type="similarity">
    <text evidence="2 6">Belongs to the acyl-CoA dehydrogenase family.</text>
</comment>